<dbReference type="EMBL" id="QUSF01001682">
    <property type="protein sequence ID" value="RLV63931.1"/>
    <property type="molecule type" value="Genomic_DNA"/>
</dbReference>
<gene>
    <name evidence="2" type="ORF">DV515_00017769</name>
</gene>
<feature type="compositionally biased region" description="Polar residues" evidence="1">
    <location>
        <begin position="1"/>
        <end position="10"/>
    </location>
</feature>
<evidence type="ECO:0000313" key="2">
    <source>
        <dbReference type="EMBL" id="RLV63931.1"/>
    </source>
</evidence>
<sequence length="106" mass="11448">MYTDSGSSVGLSCGRNRERPSPQTTGPDISRFCHFAHGDSVTSPTVILSLYLISLTPVAHVKLFALGQPHLDGVRDPNVLQFLHGRIRMPCVGVPQILPARGIVES</sequence>
<feature type="region of interest" description="Disordered" evidence="1">
    <location>
        <begin position="1"/>
        <end position="27"/>
    </location>
</feature>
<organism evidence="2 3">
    <name type="scientific">Chloebia gouldiae</name>
    <name type="common">Gouldian finch</name>
    <name type="synonym">Erythrura gouldiae</name>
    <dbReference type="NCBI Taxonomy" id="44316"/>
    <lineage>
        <taxon>Eukaryota</taxon>
        <taxon>Metazoa</taxon>
        <taxon>Chordata</taxon>
        <taxon>Craniata</taxon>
        <taxon>Vertebrata</taxon>
        <taxon>Euteleostomi</taxon>
        <taxon>Archelosauria</taxon>
        <taxon>Archosauria</taxon>
        <taxon>Dinosauria</taxon>
        <taxon>Saurischia</taxon>
        <taxon>Theropoda</taxon>
        <taxon>Coelurosauria</taxon>
        <taxon>Aves</taxon>
        <taxon>Neognathae</taxon>
        <taxon>Neoaves</taxon>
        <taxon>Telluraves</taxon>
        <taxon>Australaves</taxon>
        <taxon>Passeriformes</taxon>
        <taxon>Passeroidea</taxon>
        <taxon>Passeridae</taxon>
        <taxon>Chloebia</taxon>
    </lineage>
</organism>
<dbReference type="AlphaFoldDB" id="A0A3L8Q9C5"/>
<evidence type="ECO:0000256" key="1">
    <source>
        <dbReference type="SAM" id="MobiDB-lite"/>
    </source>
</evidence>
<dbReference type="Proteomes" id="UP000276834">
    <property type="component" value="Unassembled WGS sequence"/>
</dbReference>
<protein>
    <submittedName>
        <fullName evidence="2">Uncharacterized protein</fullName>
    </submittedName>
</protein>
<accession>A0A3L8Q9C5</accession>
<keyword evidence="3" id="KW-1185">Reference proteome</keyword>
<reference evidence="2 3" key="1">
    <citation type="journal article" date="2018" name="Proc. R. Soc. B">
        <title>A non-coding region near Follistatin controls head colour polymorphism in the Gouldian finch.</title>
        <authorList>
            <person name="Toomey M.B."/>
            <person name="Marques C.I."/>
            <person name="Andrade P."/>
            <person name="Araujo P.M."/>
            <person name="Sabatino S."/>
            <person name="Gazda M.A."/>
            <person name="Afonso S."/>
            <person name="Lopes R.J."/>
            <person name="Corbo J.C."/>
            <person name="Carneiro M."/>
        </authorList>
    </citation>
    <scope>NUCLEOTIDE SEQUENCE [LARGE SCALE GENOMIC DNA]</scope>
    <source>
        <strain evidence="2">Red01</strain>
        <tissue evidence="2">Muscle</tissue>
    </source>
</reference>
<name>A0A3L8Q9C5_CHLGU</name>
<evidence type="ECO:0000313" key="3">
    <source>
        <dbReference type="Proteomes" id="UP000276834"/>
    </source>
</evidence>
<comment type="caution">
    <text evidence="2">The sequence shown here is derived from an EMBL/GenBank/DDBJ whole genome shotgun (WGS) entry which is preliminary data.</text>
</comment>
<proteinExistence type="predicted"/>